<keyword evidence="1" id="KW-0812">Transmembrane</keyword>
<keyword evidence="1" id="KW-0472">Membrane</keyword>
<dbReference type="AlphaFoldDB" id="A0AA42BTY3"/>
<protein>
    <submittedName>
        <fullName evidence="2">Uncharacterized protein</fullName>
    </submittedName>
</protein>
<feature type="transmembrane region" description="Helical" evidence="1">
    <location>
        <begin position="92"/>
        <end position="112"/>
    </location>
</feature>
<keyword evidence="3" id="KW-1185">Reference proteome</keyword>
<gene>
    <name evidence="2" type="ORF">N1028_07100</name>
</gene>
<proteinExistence type="predicted"/>
<sequence length="144" mass="15429">MNEARTPDERSSGPDRTPGRRPVLLVLLAVILAAEALAMAGVTVWLVFELLTERPASYETALAILVLTAIAAVFLAFVAVHTLRMQPWTRAAALTWQLLQIVIAIGCFQGIVATASAGWYLLIPAVLAVLLLFSPPVVAATRRA</sequence>
<evidence type="ECO:0000256" key="1">
    <source>
        <dbReference type="SAM" id="Phobius"/>
    </source>
</evidence>
<accession>A0AA42BTY3</accession>
<reference evidence="2" key="1">
    <citation type="submission" date="2022-08" db="EMBL/GenBank/DDBJ databases">
        <authorList>
            <person name="Deng Y."/>
            <person name="Han X.-F."/>
            <person name="Zhang Y.-Q."/>
        </authorList>
    </citation>
    <scope>NUCLEOTIDE SEQUENCE</scope>
    <source>
        <strain evidence="2">CPCC 203407</strain>
    </source>
</reference>
<dbReference type="EMBL" id="JANLCK010000003">
    <property type="protein sequence ID" value="MCS5725661.1"/>
    <property type="molecule type" value="Genomic_DNA"/>
</dbReference>
<evidence type="ECO:0000313" key="3">
    <source>
        <dbReference type="Proteomes" id="UP001165587"/>
    </source>
</evidence>
<evidence type="ECO:0000313" key="2">
    <source>
        <dbReference type="EMBL" id="MCS5725661.1"/>
    </source>
</evidence>
<dbReference type="RefSeq" id="WP_259526216.1">
    <property type="nucleotide sequence ID" value="NZ_JANLCK010000003.1"/>
</dbReference>
<feature type="transmembrane region" description="Helical" evidence="1">
    <location>
        <begin position="118"/>
        <end position="140"/>
    </location>
</feature>
<dbReference type="Proteomes" id="UP001165587">
    <property type="component" value="Unassembled WGS sequence"/>
</dbReference>
<feature type="transmembrane region" description="Helical" evidence="1">
    <location>
        <begin position="23"/>
        <end position="48"/>
    </location>
</feature>
<comment type="caution">
    <text evidence="2">The sequence shown here is derived from an EMBL/GenBank/DDBJ whole genome shotgun (WGS) entry which is preliminary data.</text>
</comment>
<name>A0AA42BTY3_9MICO</name>
<organism evidence="2 3">
    <name type="scientific">Herbiconiux oxytropis</name>
    <dbReference type="NCBI Taxonomy" id="2970915"/>
    <lineage>
        <taxon>Bacteria</taxon>
        <taxon>Bacillati</taxon>
        <taxon>Actinomycetota</taxon>
        <taxon>Actinomycetes</taxon>
        <taxon>Micrococcales</taxon>
        <taxon>Microbacteriaceae</taxon>
        <taxon>Herbiconiux</taxon>
    </lineage>
</organism>
<feature type="transmembrane region" description="Helical" evidence="1">
    <location>
        <begin position="60"/>
        <end position="80"/>
    </location>
</feature>
<keyword evidence="1" id="KW-1133">Transmembrane helix</keyword>